<protein>
    <submittedName>
        <fullName evidence="3">Universal stress protein family protein</fullName>
    </submittedName>
</protein>
<dbReference type="InterPro" id="IPR014729">
    <property type="entry name" value="Rossmann-like_a/b/a_fold"/>
</dbReference>
<dbReference type="SUPFAM" id="SSF52402">
    <property type="entry name" value="Adenine nucleotide alpha hydrolases-like"/>
    <property type="match status" value="2"/>
</dbReference>
<dbReference type="PRINTS" id="PR01438">
    <property type="entry name" value="UNVRSLSTRESS"/>
</dbReference>
<dbReference type="EMBL" id="FNDT01000006">
    <property type="protein sequence ID" value="SDI13867.1"/>
    <property type="molecule type" value="Genomic_DNA"/>
</dbReference>
<gene>
    <name evidence="3" type="ORF">SAMN04488693_106136</name>
</gene>
<name>A0A1G8I4U9_9MICC</name>
<keyword evidence="4" id="KW-1185">Reference proteome</keyword>
<dbReference type="AlphaFoldDB" id="A0A1G8I4U9"/>
<dbReference type="InterPro" id="IPR006016">
    <property type="entry name" value="UspA"/>
</dbReference>
<organism evidence="3 4">
    <name type="scientific">Arthrobacter subterraneus</name>
    <dbReference type="NCBI Taxonomy" id="335973"/>
    <lineage>
        <taxon>Bacteria</taxon>
        <taxon>Bacillati</taxon>
        <taxon>Actinomycetota</taxon>
        <taxon>Actinomycetes</taxon>
        <taxon>Micrococcales</taxon>
        <taxon>Micrococcaceae</taxon>
        <taxon>Arthrobacter</taxon>
    </lineage>
</organism>
<dbReference type="InterPro" id="IPR006015">
    <property type="entry name" value="Universal_stress_UspA"/>
</dbReference>
<dbReference type="STRING" id="335973.SAMN04488693_106136"/>
<comment type="similarity">
    <text evidence="1">Belongs to the universal stress protein A family.</text>
</comment>
<feature type="domain" description="UspA" evidence="2">
    <location>
        <begin position="1"/>
        <end position="131"/>
    </location>
</feature>
<accession>A0A1G8I4U9</accession>
<evidence type="ECO:0000313" key="4">
    <source>
        <dbReference type="Proteomes" id="UP000199258"/>
    </source>
</evidence>
<dbReference type="PANTHER" id="PTHR46268">
    <property type="entry name" value="STRESS RESPONSE PROTEIN NHAX"/>
    <property type="match status" value="1"/>
</dbReference>
<evidence type="ECO:0000313" key="3">
    <source>
        <dbReference type="EMBL" id="SDI13867.1"/>
    </source>
</evidence>
<dbReference type="PANTHER" id="PTHR46268:SF6">
    <property type="entry name" value="UNIVERSAL STRESS PROTEIN UP12"/>
    <property type="match status" value="1"/>
</dbReference>
<dbReference type="Proteomes" id="UP000199258">
    <property type="component" value="Unassembled WGS sequence"/>
</dbReference>
<sequence>MLVAVRESVADRSAVDWAARRAESRAVPLTLLHAVPDPSLMPPGTAYEEVVSAGRELLNREAARVTLEHPGLRLATYLYCGDVVEALLGLSAAAPMIVVGADRRDLRTGEFKDSVALQVALNSSAPVVVVPPAYTYGPANQDKGGAVVGIDGSGMSQVALIRGAEEAHSAALHLTVVVASGPLTERMEVTASTMLQDVRVRYPHMRVSWIVDDAHSPVQLLNAYGRGSDLVVIGRHGTGARSGMSLGRVTRTLLLDPPCPTLIVTRRQPGLPDGS</sequence>
<dbReference type="Pfam" id="PF00582">
    <property type="entry name" value="Usp"/>
    <property type="match status" value="2"/>
</dbReference>
<evidence type="ECO:0000259" key="2">
    <source>
        <dbReference type="Pfam" id="PF00582"/>
    </source>
</evidence>
<dbReference type="Gene3D" id="3.40.50.620">
    <property type="entry name" value="HUPs"/>
    <property type="match status" value="2"/>
</dbReference>
<evidence type="ECO:0000256" key="1">
    <source>
        <dbReference type="ARBA" id="ARBA00008791"/>
    </source>
</evidence>
<reference evidence="3 4" key="1">
    <citation type="submission" date="2016-10" db="EMBL/GenBank/DDBJ databases">
        <authorList>
            <person name="de Groot N.N."/>
        </authorList>
    </citation>
    <scope>NUCLEOTIDE SEQUENCE [LARGE SCALE GENOMIC DNA]</scope>
    <source>
        <strain evidence="3 4">NP_1H</strain>
    </source>
</reference>
<feature type="domain" description="UspA" evidence="2">
    <location>
        <begin position="147"/>
        <end position="264"/>
    </location>
</feature>
<proteinExistence type="inferred from homology"/>